<name>A0ACC0CVE5_9PEZI</name>
<evidence type="ECO:0000313" key="1">
    <source>
        <dbReference type="EMBL" id="KAI6084263.1"/>
    </source>
</evidence>
<dbReference type="EMBL" id="MU394339">
    <property type="protein sequence ID" value="KAI6084263.1"/>
    <property type="molecule type" value="Genomic_DNA"/>
</dbReference>
<gene>
    <name evidence="1" type="ORF">F4821DRAFT_243059</name>
</gene>
<keyword evidence="2" id="KW-1185">Reference proteome</keyword>
<comment type="caution">
    <text evidence="1">The sequence shown here is derived from an EMBL/GenBank/DDBJ whole genome shotgun (WGS) entry which is preliminary data.</text>
</comment>
<accession>A0ACC0CVE5</accession>
<protein>
    <submittedName>
        <fullName evidence="1">Uncharacterized protein</fullName>
    </submittedName>
</protein>
<dbReference type="Proteomes" id="UP001497680">
    <property type="component" value="Unassembled WGS sequence"/>
</dbReference>
<reference evidence="1 2" key="1">
    <citation type="journal article" date="2022" name="New Phytol.">
        <title>Ecological generalism drives hyperdiversity of secondary metabolite gene clusters in xylarialean endophytes.</title>
        <authorList>
            <person name="Franco M.E.E."/>
            <person name="Wisecaver J.H."/>
            <person name="Arnold A.E."/>
            <person name="Ju Y.M."/>
            <person name="Slot J.C."/>
            <person name="Ahrendt S."/>
            <person name="Moore L.P."/>
            <person name="Eastman K.E."/>
            <person name="Scott K."/>
            <person name="Konkel Z."/>
            <person name="Mondo S.J."/>
            <person name="Kuo A."/>
            <person name="Hayes R.D."/>
            <person name="Haridas S."/>
            <person name="Andreopoulos B."/>
            <person name="Riley R."/>
            <person name="LaButti K."/>
            <person name="Pangilinan J."/>
            <person name="Lipzen A."/>
            <person name="Amirebrahimi M."/>
            <person name="Yan J."/>
            <person name="Adam C."/>
            <person name="Keymanesh K."/>
            <person name="Ng V."/>
            <person name="Louie K."/>
            <person name="Northen T."/>
            <person name="Drula E."/>
            <person name="Henrissat B."/>
            <person name="Hsieh H.M."/>
            <person name="Youens-Clark K."/>
            <person name="Lutzoni F."/>
            <person name="Miadlikowska J."/>
            <person name="Eastwood D.C."/>
            <person name="Hamelin R.C."/>
            <person name="Grigoriev I.V."/>
            <person name="U'Ren J.M."/>
        </authorList>
    </citation>
    <scope>NUCLEOTIDE SEQUENCE [LARGE SCALE GENOMIC DNA]</scope>
    <source>
        <strain evidence="1 2">ER1909</strain>
    </source>
</reference>
<sequence length="402" mass="43882">MSNTAFHPSIFSTSKRSACDRCRSQKLRCPPREKATDRCSRCTRLGVQCTTSFHRPPGRVAKSLSAPSRVRHEIQPSPSSSSSPSTLPSQQNPLVSASLSAGDPALFSPTSLEAHFSTNFPFASSTQSNETLNPSPFTSNYFDDVGTLQISGYVSNAEAELAHNETDADEAHQLNDVSEQFSTTLDCDKRLSHLNLKLSTRLEQCFLGTSQRSPATSLSPSQESDYPVESGTWNSHTLGDILRDTVEFIGIVESHIPSRGSSTTRLNTSRLGTVVQLNLLSVHLQIIATYDRLLQHFYDQLCTDVLTPSSPTSSRQTPSTYGLGPLDLPGMEVAGFQVQQGTLQTKIVLETILHHLAVLERVMGLSMAWKVTDKQRDSPGTGLFNNKLSRLVLEAVGLSTLD</sequence>
<proteinExistence type="predicted"/>
<organism evidence="1 2">
    <name type="scientific">Hypoxylon rubiginosum</name>
    <dbReference type="NCBI Taxonomy" id="110542"/>
    <lineage>
        <taxon>Eukaryota</taxon>
        <taxon>Fungi</taxon>
        <taxon>Dikarya</taxon>
        <taxon>Ascomycota</taxon>
        <taxon>Pezizomycotina</taxon>
        <taxon>Sordariomycetes</taxon>
        <taxon>Xylariomycetidae</taxon>
        <taxon>Xylariales</taxon>
        <taxon>Hypoxylaceae</taxon>
        <taxon>Hypoxylon</taxon>
    </lineage>
</organism>
<evidence type="ECO:0000313" key="2">
    <source>
        <dbReference type="Proteomes" id="UP001497680"/>
    </source>
</evidence>